<dbReference type="Proteomes" id="UP000000539">
    <property type="component" value="Chromosome 28"/>
</dbReference>
<feature type="region of interest" description="Disordered" evidence="1">
    <location>
        <begin position="1"/>
        <end position="30"/>
    </location>
</feature>
<reference evidence="2" key="3">
    <citation type="submission" date="2025-09" db="UniProtKB">
        <authorList>
            <consortium name="Ensembl"/>
        </authorList>
    </citation>
    <scope>IDENTIFICATION</scope>
    <source>
        <strain evidence="2">broiler</strain>
    </source>
</reference>
<dbReference type="GeneTree" id="ENSGT00520000060565"/>
<feature type="compositionally biased region" description="Low complexity" evidence="1">
    <location>
        <begin position="216"/>
        <end position="232"/>
    </location>
</feature>
<evidence type="ECO:0000256" key="1">
    <source>
        <dbReference type="SAM" id="MobiDB-lite"/>
    </source>
</evidence>
<evidence type="ECO:0000313" key="2">
    <source>
        <dbReference type="Ensembl" id="ENSGALP00010041873.1"/>
    </source>
</evidence>
<dbReference type="AlphaFoldDB" id="A0A8V1AF54"/>
<proteinExistence type="predicted"/>
<name>A0A8V1AF54_CHICK</name>
<reference evidence="2" key="1">
    <citation type="submission" date="2020-11" db="EMBL/GenBank/DDBJ databases">
        <title>Gallus gallus (Chicken) genome, bGalGal1, GRCg7b, maternal haplotype autosomes + Z &amp; W.</title>
        <authorList>
            <person name="Warren W."/>
            <person name="Formenti G."/>
            <person name="Fedrigo O."/>
            <person name="Haase B."/>
            <person name="Mountcastle J."/>
            <person name="Balacco J."/>
            <person name="Tracey A."/>
            <person name="Schneider V."/>
            <person name="Okimoto R."/>
            <person name="Cheng H."/>
            <person name="Hawken R."/>
            <person name="Howe K."/>
            <person name="Jarvis E.D."/>
        </authorList>
    </citation>
    <scope>NUCLEOTIDE SEQUENCE [LARGE SCALE GENOMIC DNA]</scope>
    <source>
        <strain evidence="2">Broiler</strain>
    </source>
</reference>
<protein>
    <submittedName>
        <fullName evidence="2">Uncharacterized protein</fullName>
    </submittedName>
</protein>
<feature type="compositionally biased region" description="Gly residues" evidence="1">
    <location>
        <begin position="7"/>
        <end position="23"/>
    </location>
</feature>
<dbReference type="Ensembl" id="ENSGALT00010068130.1">
    <property type="protein sequence ID" value="ENSGALP00010041873.1"/>
    <property type="gene ID" value="ENSGALG00010028117.1"/>
</dbReference>
<reference evidence="2" key="2">
    <citation type="submission" date="2025-08" db="UniProtKB">
        <authorList>
            <consortium name="Ensembl"/>
        </authorList>
    </citation>
    <scope>IDENTIFICATION</scope>
    <source>
        <strain evidence="2">broiler</strain>
    </source>
</reference>
<accession>A0A8V1AF54</accession>
<keyword evidence="3" id="KW-1185">Reference proteome</keyword>
<organism evidence="2 3">
    <name type="scientific">Gallus gallus</name>
    <name type="common">Chicken</name>
    <dbReference type="NCBI Taxonomy" id="9031"/>
    <lineage>
        <taxon>Eukaryota</taxon>
        <taxon>Metazoa</taxon>
        <taxon>Chordata</taxon>
        <taxon>Craniata</taxon>
        <taxon>Vertebrata</taxon>
        <taxon>Euteleostomi</taxon>
        <taxon>Archelosauria</taxon>
        <taxon>Archosauria</taxon>
        <taxon>Dinosauria</taxon>
        <taxon>Saurischia</taxon>
        <taxon>Theropoda</taxon>
        <taxon>Coelurosauria</taxon>
        <taxon>Aves</taxon>
        <taxon>Neognathae</taxon>
        <taxon>Galloanserae</taxon>
        <taxon>Galliformes</taxon>
        <taxon>Phasianidae</taxon>
        <taxon>Phasianinae</taxon>
        <taxon>Gallus</taxon>
    </lineage>
</organism>
<sequence>RGEGEQSAGGCGSLSGAGRGDGGPPSPAVAVPLEVEPQLEDTVGKLAAEAVAVGIFPFPVDDLKGDVLIGRPGVEAQDGEVLVVLAGLQEVLRSGAFVDEVGVEDVEFVTLHDFGRGVIEVVVGLVVFVPLEARVHAVEEARFAGPVFVGPEVRLARQRHLHAELRLVCSHALLGLAEEDVVGALGGVACGEERRSCFTCSGAERDVRLLGLPQGSHSRTPPSPRSVSPSSP</sequence>
<evidence type="ECO:0000313" key="3">
    <source>
        <dbReference type="Proteomes" id="UP000000539"/>
    </source>
</evidence>
<feature type="region of interest" description="Disordered" evidence="1">
    <location>
        <begin position="211"/>
        <end position="232"/>
    </location>
</feature>